<evidence type="ECO:0000259" key="7">
    <source>
        <dbReference type="Pfam" id="PF08543"/>
    </source>
</evidence>
<dbReference type="GO" id="GO:0005829">
    <property type="term" value="C:cytosol"/>
    <property type="evidence" value="ECO:0007669"/>
    <property type="project" value="TreeGrafter"/>
</dbReference>
<reference evidence="8 9" key="1">
    <citation type="submission" date="2020-05" db="EMBL/GenBank/DDBJ databases">
        <title>Whole genome shotgun sequence of Streptomyces microflavus NBRC 13062.</title>
        <authorList>
            <person name="Komaki H."/>
            <person name="Tamura T."/>
        </authorList>
    </citation>
    <scope>NUCLEOTIDE SEQUENCE [LARGE SCALE GENOMIC DNA]</scope>
    <source>
        <strain evidence="8 9">NBRC 13062</strain>
    </source>
</reference>
<gene>
    <name evidence="8" type="ORF">Smic_60450</name>
</gene>
<evidence type="ECO:0000256" key="6">
    <source>
        <dbReference type="SAM" id="MobiDB-lite"/>
    </source>
</evidence>
<evidence type="ECO:0000313" key="8">
    <source>
        <dbReference type="EMBL" id="GFN07489.1"/>
    </source>
</evidence>
<evidence type="ECO:0000256" key="2">
    <source>
        <dbReference type="ARBA" id="ARBA00000565"/>
    </source>
</evidence>
<feature type="compositionally biased region" description="Basic residues" evidence="6">
    <location>
        <begin position="231"/>
        <end position="242"/>
    </location>
</feature>
<comment type="catalytic activity">
    <reaction evidence="2">
        <text>4-amino-2-methyl-5-(phosphooxymethyl)pyrimidine + ATP = 4-amino-2-methyl-5-(diphosphooxymethyl)pyrimidine + ADP</text>
        <dbReference type="Rhea" id="RHEA:19893"/>
        <dbReference type="ChEBI" id="CHEBI:30616"/>
        <dbReference type="ChEBI" id="CHEBI:57841"/>
        <dbReference type="ChEBI" id="CHEBI:58354"/>
        <dbReference type="ChEBI" id="CHEBI:456216"/>
        <dbReference type="EC" id="2.7.4.7"/>
    </reaction>
</comment>
<sequence>MPIRTAVPPRVLTVAGSDSGGGAGIQADLKTMLAHGVHGMSVITAVTAQNSLGVQGAWELPVDAVRAQYRSVVDDIGVQAVKTGMLASAALVEAVAELLAGTDAPVVVDPVGVSKHGDALLAAEALDSVRTKLLPVATVATPNLDEVTQLTGVTVTDEDGMRRAAEEILAFGPRWALIKGGHLPATRSTCSPTGARSTGCAPPATTTGTRTAPAAPSPPPSPPGSRSARTCPRRWRARRRTSPARSGPDSRWAGASARSTTAGGSASEHSKKPVHRGGPAFWATGRLRYDGDVSARPCRP</sequence>
<comment type="pathway">
    <text evidence="4">Cofactor biosynthesis; thiamine diphosphate biosynthesis; 4-amino-2-methyl-5-diphosphomethylpyrimidine from 5-amino-1-(5-phospho-D-ribosyl)imidazole: step 3/3.</text>
</comment>
<feature type="compositionally biased region" description="Low complexity" evidence="6">
    <location>
        <begin position="243"/>
        <end position="267"/>
    </location>
</feature>
<evidence type="ECO:0000256" key="4">
    <source>
        <dbReference type="ARBA" id="ARBA00004769"/>
    </source>
</evidence>
<dbReference type="InterPro" id="IPR013749">
    <property type="entry name" value="PM/HMP-P_kinase-1"/>
</dbReference>
<comment type="function">
    <text evidence="3">Catalyzes the phosphorylation of hydroxymethylpyrimidine phosphate (HMP-P) to HMP-PP, and of HMP to HMP-P.</text>
</comment>
<comment type="catalytic activity">
    <reaction evidence="1">
        <text>4-amino-5-hydroxymethyl-2-methylpyrimidine + ATP = 4-amino-2-methyl-5-(phosphooxymethyl)pyrimidine + ADP + H(+)</text>
        <dbReference type="Rhea" id="RHEA:23096"/>
        <dbReference type="ChEBI" id="CHEBI:15378"/>
        <dbReference type="ChEBI" id="CHEBI:16892"/>
        <dbReference type="ChEBI" id="CHEBI:30616"/>
        <dbReference type="ChEBI" id="CHEBI:58354"/>
        <dbReference type="ChEBI" id="CHEBI:456216"/>
        <dbReference type="EC" id="2.7.1.49"/>
    </reaction>
</comment>
<evidence type="ECO:0000313" key="9">
    <source>
        <dbReference type="Proteomes" id="UP000498740"/>
    </source>
</evidence>
<dbReference type="InterPro" id="IPR029056">
    <property type="entry name" value="Ribokinase-like"/>
</dbReference>
<comment type="caution">
    <text evidence="8">The sequence shown here is derived from an EMBL/GenBank/DDBJ whole genome shotgun (WGS) entry which is preliminary data.</text>
</comment>
<dbReference type="EMBL" id="BLWD01000001">
    <property type="protein sequence ID" value="GFN07489.1"/>
    <property type="molecule type" value="Genomic_DNA"/>
</dbReference>
<feature type="compositionally biased region" description="Low complexity" evidence="6">
    <location>
        <begin position="197"/>
        <end position="214"/>
    </location>
</feature>
<organism evidence="8 9">
    <name type="scientific">Streptomyces microflavus</name>
    <name type="common">Streptomyces lipmanii</name>
    <dbReference type="NCBI Taxonomy" id="1919"/>
    <lineage>
        <taxon>Bacteria</taxon>
        <taxon>Bacillati</taxon>
        <taxon>Actinomycetota</taxon>
        <taxon>Actinomycetes</taxon>
        <taxon>Kitasatosporales</taxon>
        <taxon>Streptomycetaceae</taxon>
        <taxon>Streptomyces</taxon>
    </lineage>
</organism>
<dbReference type="PANTHER" id="PTHR20858">
    <property type="entry name" value="PHOSPHOMETHYLPYRIMIDINE KINASE"/>
    <property type="match status" value="1"/>
</dbReference>
<dbReference type="UniPathway" id="UPA00060">
    <property type="reaction ID" value="UER00138"/>
</dbReference>
<name>A0A7J0CYZ2_STRMI</name>
<evidence type="ECO:0000256" key="3">
    <source>
        <dbReference type="ARBA" id="ARBA00003848"/>
    </source>
</evidence>
<dbReference type="GO" id="GO:0008972">
    <property type="term" value="F:phosphomethylpyrimidine kinase activity"/>
    <property type="evidence" value="ECO:0007669"/>
    <property type="project" value="UniProtKB-EC"/>
</dbReference>
<dbReference type="GO" id="GO:0008902">
    <property type="term" value="F:hydroxymethylpyrimidine kinase activity"/>
    <property type="evidence" value="ECO:0007669"/>
    <property type="project" value="UniProtKB-EC"/>
</dbReference>
<evidence type="ECO:0000256" key="1">
    <source>
        <dbReference type="ARBA" id="ARBA00000151"/>
    </source>
</evidence>
<dbReference type="SUPFAM" id="SSF53613">
    <property type="entry name" value="Ribokinase-like"/>
    <property type="match status" value="1"/>
</dbReference>
<dbReference type="Proteomes" id="UP000498740">
    <property type="component" value="Unassembled WGS sequence"/>
</dbReference>
<dbReference type="CDD" id="cd01169">
    <property type="entry name" value="HMPP_kinase"/>
    <property type="match status" value="1"/>
</dbReference>
<dbReference type="NCBIfam" id="TIGR00097">
    <property type="entry name" value="HMP-P_kinase"/>
    <property type="match status" value="1"/>
</dbReference>
<feature type="domain" description="Pyridoxamine kinase/Phosphomethylpyrimidine kinase" evidence="7">
    <location>
        <begin position="18"/>
        <end position="189"/>
    </location>
</feature>
<feature type="region of interest" description="Disordered" evidence="6">
    <location>
        <begin position="185"/>
        <end position="300"/>
    </location>
</feature>
<accession>A0A7J0CYZ2</accession>
<feature type="compositionally biased region" description="Polar residues" evidence="6">
    <location>
        <begin position="186"/>
        <end position="196"/>
    </location>
</feature>
<dbReference type="PANTHER" id="PTHR20858:SF17">
    <property type="entry name" value="HYDROXYMETHYLPYRIMIDINE_PHOSPHOMETHYLPYRIMIDINE KINASE THI20-RELATED"/>
    <property type="match status" value="1"/>
</dbReference>
<dbReference type="GO" id="GO:0009228">
    <property type="term" value="P:thiamine biosynthetic process"/>
    <property type="evidence" value="ECO:0007669"/>
    <property type="project" value="UniProtKB-KW"/>
</dbReference>
<keyword evidence="5" id="KW-0784">Thiamine biosynthesis</keyword>
<dbReference type="InterPro" id="IPR004399">
    <property type="entry name" value="HMP/HMP-P_kinase_dom"/>
</dbReference>
<dbReference type="GO" id="GO:0009229">
    <property type="term" value="P:thiamine diphosphate biosynthetic process"/>
    <property type="evidence" value="ECO:0007669"/>
    <property type="project" value="UniProtKB-UniPathway"/>
</dbReference>
<evidence type="ECO:0000256" key="5">
    <source>
        <dbReference type="ARBA" id="ARBA00022977"/>
    </source>
</evidence>
<dbReference type="Gene3D" id="3.40.1190.20">
    <property type="match status" value="1"/>
</dbReference>
<dbReference type="AlphaFoldDB" id="A0A7J0CYZ2"/>
<dbReference type="Pfam" id="PF08543">
    <property type="entry name" value="Phos_pyr_kin"/>
    <property type="match status" value="1"/>
</dbReference>
<proteinExistence type="predicted"/>
<protein>
    <recommendedName>
        <fullName evidence="7">Pyridoxamine kinase/Phosphomethylpyrimidine kinase domain-containing protein</fullName>
    </recommendedName>
</protein>